<dbReference type="InterPro" id="IPR050628">
    <property type="entry name" value="SNF2_RAD54_helicase_TF"/>
</dbReference>
<dbReference type="GO" id="GO:0006281">
    <property type="term" value="P:DNA repair"/>
    <property type="evidence" value="ECO:0007669"/>
    <property type="project" value="TreeGrafter"/>
</dbReference>
<accession>A0A194XBM5</accession>
<dbReference type="GO" id="GO:0005524">
    <property type="term" value="F:ATP binding"/>
    <property type="evidence" value="ECO:0007669"/>
    <property type="project" value="UniProtKB-KW"/>
</dbReference>
<evidence type="ECO:0000256" key="3">
    <source>
        <dbReference type="ARBA" id="ARBA00022840"/>
    </source>
</evidence>
<dbReference type="Gene3D" id="3.40.50.300">
    <property type="entry name" value="P-loop containing nucleotide triphosphate hydrolases"/>
    <property type="match status" value="1"/>
</dbReference>
<feature type="region of interest" description="Disordered" evidence="4">
    <location>
        <begin position="395"/>
        <end position="415"/>
    </location>
</feature>
<evidence type="ECO:0000313" key="6">
    <source>
        <dbReference type="Proteomes" id="UP000070700"/>
    </source>
</evidence>
<keyword evidence="2" id="KW-0378">Hydrolase</keyword>
<sequence>MKMIVAHPTEGRTYTKKALEDLLQEAEIYGENTSNLIIATTSGSFKKQVGDVVGRKIKWRRVIRDELHLEKTPATKNIKLMLSETAKRRRGPTSMWALSGTPFERSPKDLAGYISVLRTGAENAWEIDGRDELKFGLAAPFQEIDTKYNKLIKDAQKGKTLRKVDIEGVLGKFGKILHALMIRRTMSSSWFGKVLLDVPESEHQDLSFTVSSAYKNDLDWLRECAQHNLQRAAAARQTKASTKFSQPKAQSRASGTEYQKYGRRLRLAATIPAIPGLLRKKEILDDMFLQETILKQGWYDNGPNYNASPYKKYLTQFVQSSEKFTLINQHVLQVLRTPKDPENPEKIIIMSSFPAMAFITALWLKKGKHSVLFIHSALKNRATLVNDFQGVMREDTDEAKRPKTTTKGTKAESERDAARKASILVSTIQLIGTGFTITRATHVVMLEPAWMLRDEKQGYARIRRFSQKNPTFTWKLINNDSFVEPQIMQRHAARGRFVELSFGDNTDQQDFGRNAPQDFDIVDEDKGVAGSKKPAARYTDKQHEDSDEEVDGYSSGEEFEF</sequence>
<dbReference type="GeneID" id="28818451"/>
<dbReference type="OrthoDB" id="4161342at2759"/>
<evidence type="ECO:0000256" key="2">
    <source>
        <dbReference type="ARBA" id="ARBA00022801"/>
    </source>
</evidence>
<dbReference type="SUPFAM" id="SSF52540">
    <property type="entry name" value="P-loop containing nucleoside triphosphate hydrolases"/>
    <property type="match status" value="1"/>
</dbReference>
<keyword evidence="6" id="KW-1185">Reference proteome</keyword>
<dbReference type="InterPro" id="IPR038718">
    <property type="entry name" value="SNF2-like_sf"/>
</dbReference>
<dbReference type="GO" id="GO:0005634">
    <property type="term" value="C:nucleus"/>
    <property type="evidence" value="ECO:0007669"/>
    <property type="project" value="TreeGrafter"/>
</dbReference>
<dbReference type="EMBL" id="KQ947414">
    <property type="protein sequence ID" value="KUJ17566.1"/>
    <property type="molecule type" value="Genomic_DNA"/>
</dbReference>
<protein>
    <submittedName>
        <fullName evidence="5">Uncharacterized protein</fullName>
    </submittedName>
</protein>
<evidence type="ECO:0000256" key="1">
    <source>
        <dbReference type="ARBA" id="ARBA00022741"/>
    </source>
</evidence>
<evidence type="ECO:0000313" key="5">
    <source>
        <dbReference type="EMBL" id="KUJ17566.1"/>
    </source>
</evidence>
<organism evidence="5 6">
    <name type="scientific">Mollisia scopiformis</name>
    <name type="common">Conifer needle endophyte fungus</name>
    <name type="synonym">Phialocephala scopiformis</name>
    <dbReference type="NCBI Taxonomy" id="149040"/>
    <lineage>
        <taxon>Eukaryota</taxon>
        <taxon>Fungi</taxon>
        <taxon>Dikarya</taxon>
        <taxon>Ascomycota</taxon>
        <taxon>Pezizomycotina</taxon>
        <taxon>Leotiomycetes</taxon>
        <taxon>Helotiales</taxon>
        <taxon>Mollisiaceae</taxon>
        <taxon>Mollisia</taxon>
    </lineage>
</organism>
<dbReference type="RefSeq" id="XP_018071921.1">
    <property type="nucleotide sequence ID" value="XM_018208725.1"/>
</dbReference>
<dbReference type="GO" id="GO:0016787">
    <property type="term" value="F:hydrolase activity"/>
    <property type="evidence" value="ECO:0007669"/>
    <property type="project" value="UniProtKB-KW"/>
</dbReference>
<gene>
    <name evidence="5" type="ORF">LY89DRAFT_57418</name>
</gene>
<dbReference type="Gene3D" id="3.40.50.10810">
    <property type="entry name" value="Tandem AAA-ATPase domain"/>
    <property type="match status" value="1"/>
</dbReference>
<reference evidence="5 6" key="1">
    <citation type="submission" date="2015-10" db="EMBL/GenBank/DDBJ databases">
        <title>Full genome of DAOMC 229536 Phialocephala scopiformis, a fungal endophyte of spruce producing the potent anti-insectan compound rugulosin.</title>
        <authorList>
            <consortium name="DOE Joint Genome Institute"/>
            <person name="Walker A.K."/>
            <person name="Frasz S.L."/>
            <person name="Seifert K.A."/>
            <person name="Miller J.D."/>
            <person name="Mondo S.J."/>
            <person name="Labutti K."/>
            <person name="Lipzen A."/>
            <person name="Dockter R."/>
            <person name="Kennedy M."/>
            <person name="Grigoriev I.V."/>
            <person name="Spatafora J.W."/>
        </authorList>
    </citation>
    <scope>NUCLEOTIDE SEQUENCE [LARGE SCALE GENOMIC DNA]</scope>
    <source>
        <strain evidence="5 6">CBS 120377</strain>
    </source>
</reference>
<proteinExistence type="predicted"/>
<evidence type="ECO:0000256" key="4">
    <source>
        <dbReference type="SAM" id="MobiDB-lite"/>
    </source>
</evidence>
<feature type="compositionally biased region" description="Acidic residues" evidence="4">
    <location>
        <begin position="545"/>
        <end position="561"/>
    </location>
</feature>
<keyword evidence="3" id="KW-0067">ATP-binding</keyword>
<dbReference type="STRING" id="149040.A0A194XBM5"/>
<keyword evidence="1" id="KW-0547">Nucleotide-binding</keyword>
<dbReference type="InParanoid" id="A0A194XBM5"/>
<dbReference type="KEGG" id="psco:LY89DRAFT_57418"/>
<dbReference type="Proteomes" id="UP000070700">
    <property type="component" value="Unassembled WGS sequence"/>
</dbReference>
<dbReference type="InterPro" id="IPR027417">
    <property type="entry name" value="P-loop_NTPase"/>
</dbReference>
<dbReference type="GO" id="GO:0008094">
    <property type="term" value="F:ATP-dependent activity, acting on DNA"/>
    <property type="evidence" value="ECO:0007669"/>
    <property type="project" value="TreeGrafter"/>
</dbReference>
<dbReference type="AlphaFoldDB" id="A0A194XBM5"/>
<dbReference type="PANTHER" id="PTHR45626">
    <property type="entry name" value="TRANSCRIPTION TERMINATION FACTOR 2-RELATED"/>
    <property type="match status" value="1"/>
</dbReference>
<feature type="region of interest" description="Disordered" evidence="4">
    <location>
        <begin position="505"/>
        <end position="561"/>
    </location>
</feature>
<name>A0A194XBM5_MOLSC</name>